<proteinExistence type="predicted"/>
<dbReference type="InterPro" id="IPR051839">
    <property type="entry name" value="RD_transcriptional_regulator"/>
</dbReference>
<dbReference type="SUPFAM" id="SSF48295">
    <property type="entry name" value="TrpR-like"/>
    <property type="match status" value="1"/>
</dbReference>
<organism evidence="7">
    <name type="scientific">Enterobius vermicularis</name>
    <name type="common">Human pinworm</name>
    <dbReference type="NCBI Taxonomy" id="51028"/>
    <lineage>
        <taxon>Eukaryota</taxon>
        <taxon>Metazoa</taxon>
        <taxon>Ecdysozoa</taxon>
        <taxon>Nematoda</taxon>
        <taxon>Chromadorea</taxon>
        <taxon>Rhabditida</taxon>
        <taxon>Spirurina</taxon>
        <taxon>Oxyuridomorpha</taxon>
        <taxon>Oxyuroidea</taxon>
        <taxon>Oxyuridae</taxon>
        <taxon>Enterobius</taxon>
    </lineage>
</organism>
<feature type="region of interest" description="Disordered" evidence="3">
    <location>
        <begin position="310"/>
        <end position="361"/>
    </location>
</feature>
<dbReference type="SUPFAM" id="SSF46689">
    <property type="entry name" value="Homeodomain-like"/>
    <property type="match status" value="2"/>
</dbReference>
<dbReference type="WBParaSite" id="EVEC_0001249101-mRNA-1">
    <property type="protein sequence ID" value="EVEC_0001249101-mRNA-1"/>
    <property type="gene ID" value="EVEC_0001249101"/>
</dbReference>
<dbReference type="Gene3D" id="1.10.10.60">
    <property type="entry name" value="Homeodomain-like"/>
    <property type="match status" value="3"/>
</dbReference>
<evidence type="ECO:0000256" key="2">
    <source>
        <dbReference type="ARBA" id="ARBA00023125"/>
    </source>
</evidence>
<dbReference type="Proteomes" id="UP000274131">
    <property type="component" value="Unassembled WGS sequence"/>
</dbReference>
<evidence type="ECO:0000256" key="1">
    <source>
        <dbReference type="ARBA" id="ARBA00004123"/>
    </source>
</evidence>
<dbReference type="InterPro" id="IPR006600">
    <property type="entry name" value="HTH_CenpB_DNA-bd_dom"/>
</dbReference>
<feature type="compositionally biased region" description="Acidic residues" evidence="3">
    <location>
        <begin position="339"/>
        <end position="348"/>
    </location>
</feature>
<dbReference type="SMART" id="SM00674">
    <property type="entry name" value="CENPB"/>
    <property type="match status" value="2"/>
</dbReference>
<feature type="compositionally biased region" description="Low complexity" evidence="3">
    <location>
        <begin position="310"/>
        <end position="322"/>
    </location>
</feature>
<sequence length="565" mass="64457">MDLSRLTTPSTVPSPITAPYSYHPVPNSQVTKYTDSSLFTIPTTTLAKSGSWPQENTDYTIANSTAADFLQNNFGKHCNPNILYRPTPIHPISGSFYSVSSNFPDVDDNTDLPLDLSRSGKNVVAEKFGKETKHEITNRVCLTPKTLLPTCTKSNTNWIASKLSPNRMSYPREFKLMVINYYHRHGQNKYRTCKEFQITKSMLNGWLQKLDKIIQSRPGSLKSGRSGRKPQFPNIEKQLFHLYCKRLQYGQKIGNRWIRDTAKSLAQQQCSQQELTGMCRFSERWLSNFKKRYHINLHRKWTTGTASISSIDSASSESSGTENHGQLSPIKSENSADYETSEMEDSALDCESYKSESPDLLNESEEMVSQNESLIFGQEQAKEVLNKPGQPPILTFYERYPWLCKKNNTGTEPGRRGRKVQFPNVERILFDRLQAKHNKGERVSNRWLQEQARELAMKLCPEVLQEATKSARCLFSEHWLHNFKKRYDVSLKPSVSSIKSSASNQCTSVLPSASSPYENSVESIPFAVQQQSSALEAYSQTSNGLHNWFLSRCQQEHYMFSTNFC</sequence>
<evidence type="ECO:0000313" key="6">
    <source>
        <dbReference type="Proteomes" id="UP000274131"/>
    </source>
</evidence>
<reference evidence="7" key="1">
    <citation type="submission" date="2017-02" db="UniProtKB">
        <authorList>
            <consortium name="WormBaseParasite"/>
        </authorList>
    </citation>
    <scope>IDENTIFICATION</scope>
</reference>
<feature type="domain" description="HTH CENPB-type" evidence="4">
    <location>
        <begin position="413"/>
        <end position="493"/>
    </location>
</feature>
<feature type="domain" description="HTH CENPB-type" evidence="4">
    <location>
        <begin position="223"/>
        <end position="299"/>
    </location>
</feature>
<keyword evidence="6" id="KW-1185">Reference proteome</keyword>
<evidence type="ECO:0000313" key="7">
    <source>
        <dbReference type="WBParaSite" id="EVEC_0001249101-mRNA-1"/>
    </source>
</evidence>
<dbReference type="InterPro" id="IPR010921">
    <property type="entry name" value="Trp_repressor/repl_initiator"/>
</dbReference>
<dbReference type="PANTHER" id="PTHR33215:SF13">
    <property type="entry name" value="PROTEIN DISTAL ANTENNA"/>
    <property type="match status" value="1"/>
</dbReference>
<protein>
    <submittedName>
        <fullName evidence="7">HTH CENPB-type domain-containing protein</fullName>
    </submittedName>
</protein>
<evidence type="ECO:0000259" key="4">
    <source>
        <dbReference type="PROSITE" id="PS51253"/>
    </source>
</evidence>
<reference evidence="5 6" key="2">
    <citation type="submission" date="2018-10" db="EMBL/GenBank/DDBJ databases">
        <authorList>
            <consortium name="Pathogen Informatics"/>
        </authorList>
    </citation>
    <scope>NUCLEOTIDE SEQUENCE [LARGE SCALE GENOMIC DNA]</scope>
</reference>
<accession>A0A0N4VNE1</accession>
<dbReference type="GO" id="GO:0043565">
    <property type="term" value="F:sequence-specific DNA binding"/>
    <property type="evidence" value="ECO:0007669"/>
    <property type="project" value="InterPro"/>
</dbReference>
<dbReference type="InterPro" id="IPR009057">
    <property type="entry name" value="Homeodomain-like_sf"/>
</dbReference>
<feature type="compositionally biased region" description="Polar residues" evidence="3">
    <location>
        <begin position="323"/>
        <end position="338"/>
    </location>
</feature>
<evidence type="ECO:0000313" key="5">
    <source>
        <dbReference type="EMBL" id="VDD96936.1"/>
    </source>
</evidence>
<dbReference type="PROSITE" id="PS51253">
    <property type="entry name" value="HTH_CENPB"/>
    <property type="match status" value="2"/>
</dbReference>
<dbReference type="Pfam" id="PF03221">
    <property type="entry name" value="HTH_Tnp_Tc5"/>
    <property type="match status" value="2"/>
</dbReference>
<dbReference type="OrthoDB" id="5794751at2759"/>
<gene>
    <name evidence="5" type="ORF">EVEC_LOCUS11687</name>
</gene>
<dbReference type="AlphaFoldDB" id="A0A0N4VNE1"/>
<dbReference type="EMBL" id="UXUI01012506">
    <property type="protein sequence ID" value="VDD96936.1"/>
    <property type="molecule type" value="Genomic_DNA"/>
</dbReference>
<dbReference type="PANTHER" id="PTHR33215">
    <property type="entry name" value="PROTEIN DISTAL ANTENNA"/>
    <property type="match status" value="1"/>
</dbReference>
<dbReference type="GO" id="GO:0005634">
    <property type="term" value="C:nucleus"/>
    <property type="evidence" value="ECO:0007669"/>
    <property type="project" value="UniProtKB-SubCell"/>
</dbReference>
<keyword evidence="2" id="KW-0238">DNA-binding</keyword>
<comment type="subcellular location">
    <subcellularLocation>
        <location evidence="1">Nucleus</location>
    </subcellularLocation>
</comment>
<evidence type="ECO:0000256" key="3">
    <source>
        <dbReference type="SAM" id="MobiDB-lite"/>
    </source>
</evidence>
<name>A0A0N4VNE1_ENTVE</name>